<evidence type="ECO:0000313" key="4">
    <source>
        <dbReference type="Proteomes" id="UP000193689"/>
    </source>
</evidence>
<accession>A0A1Y2E1M2</accession>
<name>A0A1Y2E1M2_9PEZI</name>
<keyword evidence="2" id="KW-0732">Signal</keyword>
<dbReference type="Pfam" id="PF10282">
    <property type="entry name" value="Lactonase"/>
    <property type="match status" value="1"/>
</dbReference>
<reference evidence="3 4" key="1">
    <citation type="submission" date="2016-07" db="EMBL/GenBank/DDBJ databases">
        <title>Pervasive Adenine N6-methylation of Active Genes in Fungi.</title>
        <authorList>
            <consortium name="DOE Joint Genome Institute"/>
            <person name="Mondo S.J."/>
            <person name="Dannebaum R.O."/>
            <person name="Kuo R.C."/>
            <person name="Labutti K."/>
            <person name="Haridas S."/>
            <person name="Kuo A."/>
            <person name="Salamov A."/>
            <person name="Ahrendt S.R."/>
            <person name="Lipzen A."/>
            <person name="Sullivan W."/>
            <person name="Andreopoulos W.B."/>
            <person name="Clum A."/>
            <person name="Lindquist E."/>
            <person name="Daum C."/>
            <person name="Ramamoorthy G.K."/>
            <person name="Gryganskyi A."/>
            <person name="Culley D."/>
            <person name="Magnuson J.K."/>
            <person name="James T.Y."/>
            <person name="O'Malley M.A."/>
            <person name="Stajich J.E."/>
            <person name="Spatafora J.W."/>
            <person name="Visel A."/>
            <person name="Grigoriev I.V."/>
        </authorList>
    </citation>
    <scope>NUCLEOTIDE SEQUENCE [LARGE SCALE GENOMIC DNA]</scope>
    <source>
        <strain evidence="3 4">CBS 129021</strain>
    </source>
</reference>
<evidence type="ECO:0000256" key="2">
    <source>
        <dbReference type="SAM" id="SignalP"/>
    </source>
</evidence>
<protein>
    <submittedName>
        <fullName evidence="3">Lactonase, 7-bladed beta-propeller-domain-containing protein</fullName>
    </submittedName>
</protein>
<dbReference type="AlphaFoldDB" id="A0A1Y2E1M2"/>
<dbReference type="PANTHER" id="PTHR30344:SF1">
    <property type="entry name" value="6-PHOSPHOGLUCONOLACTONASE"/>
    <property type="match status" value="1"/>
</dbReference>
<comment type="similarity">
    <text evidence="1">Belongs to the cycloisomerase 2 family.</text>
</comment>
<sequence>MRHSCLNLLAGSALYAVSCSAVNLFTADSGGNVTSLTLSGSGSNYSLSVAFKTADCEANPAWLGIDSASRVLYCLDRGGSSSINGSLNSFSIADSGALTRIARVDAPLSGVSGGILTTSTGARALVTASYNRSAAAVFTLGDDGALPGTGPVQLFYPTLNQSGPVTARQSLSYLHQVLVDPTNQFLLLNDLGGDRGRVYTYNNSTVAPITEVAGLVTDPGTGPRHGVFRKMANGDTFYFFNGELDQKVYSYRVQYPASGGMAFEKVFEISAIDAALPETTSPTSEIAMTPDERFLIVSNRDISFAESTIYQTAPSDRLSTFSIAEDGTLELVQLAPSGGYSPRQFSINKAGDLLAVGHQTNKTVVIWKRDVESGKIILEEEGGKVGEVKLTGAVVVAIWDE</sequence>
<dbReference type="EMBL" id="MCFJ01000006">
    <property type="protein sequence ID" value="ORY65357.1"/>
    <property type="molecule type" value="Genomic_DNA"/>
</dbReference>
<gene>
    <name evidence="3" type="ORF">BCR38DRAFT_368599</name>
</gene>
<dbReference type="RefSeq" id="XP_040716509.1">
    <property type="nucleotide sequence ID" value="XM_040857259.1"/>
</dbReference>
<feature type="signal peptide" evidence="2">
    <location>
        <begin position="1"/>
        <end position="21"/>
    </location>
</feature>
<dbReference type="GO" id="GO:0017057">
    <property type="term" value="F:6-phosphogluconolactonase activity"/>
    <property type="evidence" value="ECO:0007669"/>
    <property type="project" value="TreeGrafter"/>
</dbReference>
<dbReference type="InterPro" id="IPR015943">
    <property type="entry name" value="WD40/YVTN_repeat-like_dom_sf"/>
</dbReference>
<dbReference type="InterPro" id="IPR011048">
    <property type="entry name" value="Haem_d1_sf"/>
</dbReference>
<evidence type="ECO:0000256" key="1">
    <source>
        <dbReference type="ARBA" id="ARBA00005564"/>
    </source>
</evidence>
<dbReference type="Gene3D" id="2.130.10.10">
    <property type="entry name" value="YVTN repeat-like/Quinoprotein amine dehydrogenase"/>
    <property type="match status" value="1"/>
</dbReference>
<dbReference type="Proteomes" id="UP000193689">
    <property type="component" value="Unassembled WGS sequence"/>
</dbReference>
<dbReference type="PANTHER" id="PTHR30344">
    <property type="entry name" value="6-PHOSPHOGLUCONOLACTONASE-RELATED"/>
    <property type="match status" value="1"/>
</dbReference>
<dbReference type="STRING" id="1141098.A0A1Y2E1M2"/>
<proteinExistence type="inferred from homology"/>
<keyword evidence="4" id="KW-1185">Reference proteome</keyword>
<evidence type="ECO:0000313" key="3">
    <source>
        <dbReference type="EMBL" id="ORY65357.1"/>
    </source>
</evidence>
<dbReference type="SUPFAM" id="SSF51004">
    <property type="entry name" value="C-terminal (heme d1) domain of cytochrome cd1-nitrite reductase"/>
    <property type="match status" value="1"/>
</dbReference>
<dbReference type="OrthoDB" id="9972196at2759"/>
<comment type="caution">
    <text evidence="3">The sequence shown here is derived from an EMBL/GenBank/DDBJ whole genome shotgun (WGS) entry which is preliminary data.</text>
</comment>
<dbReference type="InterPro" id="IPR019405">
    <property type="entry name" value="Lactonase_7-beta_prop"/>
</dbReference>
<organism evidence="3 4">
    <name type="scientific">Pseudomassariella vexata</name>
    <dbReference type="NCBI Taxonomy" id="1141098"/>
    <lineage>
        <taxon>Eukaryota</taxon>
        <taxon>Fungi</taxon>
        <taxon>Dikarya</taxon>
        <taxon>Ascomycota</taxon>
        <taxon>Pezizomycotina</taxon>
        <taxon>Sordariomycetes</taxon>
        <taxon>Xylariomycetidae</taxon>
        <taxon>Amphisphaeriales</taxon>
        <taxon>Pseudomassariaceae</taxon>
        <taxon>Pseudomassariella</taxon>
    </lineage>
</organism>
<feature type="chain" id="PRO_5012056317" evidence="2">
    <location>
        <begin position="22"/>
        <end position="401"/>
    </location>
</feature>
<dbReference type="InterPro" id="IPR050282">
    <property type="entry name" value="Cycloisomerase_2"/>
</dbReference>
<dbReference type="InParanoid" id="A0A1Y2E1M2"/>
<dbReference type="GeneID" id="63773471"/>